<reference evidence="4 5" key="1">
    <citation type="submission" date="2019-07" db="EMBL/GenBank/DDBJ databases">
        <title>Genomes of Cafeteria roenbergensis.</title>
        <authorList>
            <person name="Fischer M.G."/>
            <person name="Hackl T."/>
            <person name="Roman M."/>
        </authorList>
    </citation>
    <scope>NUCLEOTIDE SEQUENCE [LARGE SCALE GENOMIC DNA]</scope>
    <source>
        <strain evidence="4 5">RCC970-E3</strain>
    </source>
</reference>
<keyword evidence="2" id="KW-0067">ATP-binding</keyword>
<dbReference type="GO" id="GO:0005524">
    <property type="term" value="F:ATP binding"/>
    <property type="evidence" value="ECO:0007669"/>
    <property type="project" value="UniProtKB-KW"/>
</dbReference>
<evidence type="ECO:0000256" key="3">
    <source>
        <dbReference type="ARBA" id="ARBA00025768"/>
    </source>
</evidence>
<keyword evidence="1" id="KW-0547">Nucleotide-binding</keyword>
<evidence type="ECO:0000313" key="5">
    <source>
        <dbReference type="Proteomes" id="UP000324907"/>
    </source>
</evidence>
<accession>A0A5A8DGA6</accession>
<gene>
    <name evidence="4" type="ORF">FNF28_04002</name>
</gene>
<proteinExistence type="inferred from homology"/>
<name>A0A5A8DGA6_CAFRO</name>
<dbReference type="EMBL" id="VLTL01000060">
    <property type="protein sequence ID" value="KAA0164089.1"/>
    <property type="molecule type" value="Genomic_DNA"/>
</dbReference>
<dbReference type="PANTHER" id="PTHR12435">
    <property type="match status" value="1"/>
</dbReference>
<dbReference type="Proteomes" id="UP000324907">
    <property type="component" value="Unassembled WGS sequence"/>
</dbReference>
<dbReference type="SUPFAM" id="SSF52540">
    <property type="entry name" value="P-loop containing nucleoside triphosphate hydrolases"/>
    <property type="match status" value="1"/>
</dbReference>
<organism evidence="4 5">
    <name type="scientific">Cafeteria roenbergensis</name>
    <name type="common">Marine flagellate</name>
    <dbReference type="NCBI Taxonomy" id="33653"/>
    <lineage>
        <taxon>Eukaryota</taxon>
        <taxon>Sar</taxon>
        <taxon>Stramenopiles</taxon>
        <taxon>Bigyra</taxon>
        <taxon>Opalozoa</taxon>
        <taxon>Bicosoecida</taxon>
        <taxon>Cafeteriaceae</taxon>
        <taxon>Cafeteria</taxon>
    </lineage>
</organism>
<dbReference type="InterPro" id="IPR013641">
    <property type="entry name" value="KTI12/PSTK"/>
</dbReference>
<sequence>MPLVVLTGGPCVGKSAVAAQLGGALEADGWRVVVVSDDSLRLPRHSLYASAGAEKQGRSAVIAAVERALSATTVVIVDAMNYIKGFRYQLWCTTKGGLGPSCVVHVAGSLAAAEAANAGRRGTGREYPAASIPAIWRRLEAPSEADRWELPLFTGTAGLILGIRQGTAGLILGIRQGTAGLILGIRQGTAGLILGIRQGTAGLILGIRQGTASPRPSSPCWPRAANS</sequence>
<evidence type="ECO:0000256" key="1">
    <source>
        <dbReference type="ARBA" id="ARBA00022741"/>
    </source>
</evidence>
<dbReference type="AlphaFoldDB" id="A0A5A8DGA6"/>
<comment type="similarity">
    <text evidence="3">Belongs to the KTI12 family.</text>
</comment>
<evidence type="ECO:0000256" key="2">
    <source>
        <dbReference type="ARBA" id="ARBA00022840"/>
    </source>
</evidence>
<protein>
    <submittedName>
        <fullName evidence="4">Uncharacterized protein</fullName>
    </submittedName>
</protein>
<evidence type="ECO:0000313" key="4">
    <source>
        <dbReference type="EMBL" id="KAA0164089.1"/>
    </source>
</evidence>
<dbReference type="Pfam" id="PF08433">
    <property type="entry name" value="KTI12"/>
    <property type="match status" value="1"/>
</dbReference>
<comment type="caution">
    <text evidence="4">The sequence shown here is derived from an EMBL/GenBank/DDBJ whole genome shotgun (WGS) entry which is preliminary data.</text>
</comment>
<dbReference type="InterPro" id="IPR027417">
    <property type="entry name" value="P-loop_NTPase"/>
</dbReference>
<dbReference type="Gene3D" id="3.40.50.300">
    <property type="entry name" value="P-loop containing nucleotide triphosphate hydrolases"/>
    <property type="match status" value="1"/>
</dbReference>